<feature type="compositionally biased region" description="Basic and acidic residues" evidence="1">
    <location>
        <begin position="688"/>
        <end position="704"/>
    </location>
</feature>
<dbReference type="EMBL" id="SRLO01000122">
    <property type="protein sequence ID" value="TNN73651.1"/>
    <property type="molecule type" value="Genomic_DNA"/>
</dbReference>
<evidence type="ECO:0008006" key="5">
    <source>
        <dbReference type="Google" id="ProtNLM"/>
    </source>
</evidence>
<feature type="region of interest" description="Disordered" evidence="1">
    <location>
        <begin position="646"/>
        <end position="704"/>
    </location>
</feature>
<organism evidence="3 4">
    <name type="scientific">Liparis tanakae</name>
    <name type="common">Tanaka's snailfish</name>
    <dbReference type="NCBI Taxonomy" id="230148"/>
    <lineage>
        <taxon>Eukaryota</taxon>
        <taxon>Metazoa</taxon>
        <taxon>Chordata</taxon>
        <taxon>Craniata</taxon>
        <taxon>Vertebrata</taxon>
        <taxon>Euteleostomi</taxon>
        <taxon>Actinopterygii</taxon>
        <taxon>Neopterygii</taxon>
        <taxon>Teleostei</taxon>
        <taxon>Neoteleostei</taxon>
        <taxon>Acanthomorphata</taxon>
        <taxon>Eupercaria</taxon>
        <taxon>Perciformes</taxon>
        <taxon>Cottioidei</taxon>
        <taxon>Cottales</taxon>
        <taxon>Liparidae</taxon>
        <taxon>Liparis</taxon>
    </lineage>
</organism>
<comment type="caution">
    <text evidence="3">The sequence shown here is derived from an EMBL/GenBank/DDBJ whole genome shotgun (WGS) entry which is preliminary data.</text>
</comment>
<feature type="compositionally biased region" description="Polar residues" evidence="1">
    <location>
        <begin position="21"/>
        <end position="34"/>
    </location>
</feature>
<feature type="compositionally biased region" description="Basic and acidic residues" evidence="1">
    <location>
        <begin position="873"/>
        <end position="882"/>
    </location>
</feature>
<sequence>MAHVKDYLSPRSQRGPKAYSHDSNGQNVAQPSPTLWGSLHERQKKQSVHESPPVLTYHQIPLLALDWNTDKAHHWRAAGMGDNWTERVNMTLSKASQENIEDPPCANDMCGTFHNGTDDTADENISVCDVWQAFPNEPSCTDHSGVPESEWLQTAALVSPSNDKEPNAQCAASSQDYACQVGSDVHTSAVCQLLSDTCQITLASAALNNEDRQATEACVGSPGHDAASQRSQENSVTDPLQECCLEGAPPVSEGYADSSTACHKRAVGEREGEAEGIERDEPSAPYTADLVTSSGESETTDLTAMAETQNATAVDRISQGSMLDEKLSSSREGEVTGTPHNVMDDTLAFRGTIGKGTKDAGRCVFSASRQGTEGGITSNCVETEGDTDEEIFRPRKTECNISQRYADEKLHEKCRLNQSSGNPLQENGNDNDELGLAQTNADKSYSRQTSFRQSQILETEFKFEESERKDVALNNKDLEVSKKTQVEPCIAMNETRTLTGTEEVIIPLLNEDSYDKALRRYSSWQRGSASIISEVDTKQSRSIQAGEEECIEKSEDSTLTQIQENTLESEADEDVLVSNHTEEGKGLSCDGINEKQQGINPAPQSRQTVESREMKKVFQGDHDTIRPFLTDKSTQSPKEVVRMRWTHSQDDMKGPKEGVGREKSPEEFNAAKNVAKKDTPTELQHQPETLERTEEDMSQRDKDERVSIGKLKIEVLGELMGSVESAQGETENAPAELKEQELSAEVESSPRVEYNKLSEGTKEPITAENAVALEAIESGSEEVFIERFGDNLVRGIWEEVFGRKEPASNGDTDIVDGMGMADIPDITQDCHHPFKKDFNDSLTDLCRGREQTSATRSIDCSSKETSQSLTPEEQTHFLSESKTDLNSRAHLSEDFTPVVAVQSRPPLTESSQSSPRDRENTTQVKERLVTCQDAGRPIEDRESFNPSASTSHKHLSSSSDKSKESSSVVWWSVLYILTPITRLIIRILLIVGFFFIAFLYDLPAFFALYIFSLCWWFYKWNRHQVMTNKGMVG</sequence>
<feature type="compositionally biased region" description="Basic and acidic residues" evidence="1">
    <location>
        <begin position="646"/>
        <end position="666"/>
    </location>
</feature>
<feature type="compositionally biased region" description="Polar residues" evidence="1">
    <location>
        <begin position="851"/>
        <end position="872"/>
    </location>
</feature>
<feature type="compositionally biased region" description="Polar residues" evidence="1">
    <location>
        <begin position="594"/>
        <end position="608"/>
    </location>
</feature>
<dbReference type="AlphaFoldDB" id="A0A4Z2I7A4"/>
<feature type="transmembrane region" description="Helical" evidence="2">
    <location>
        <begin position="992"/>
        <end position="1018"/>
    </location>
</feature>
<feature type="compositionally biased region" description="Polar residues" evidence="1">
    <location>
        <begin position="228"/>
        <end position="238"/>
    </location>
</feature>
<keyword evidence="4" id="KW-1185">Reference proteome</keyword>
<dbReference type="OrthoDB" id="1881at2759"/>
<keyword evidence="2" id="KW-0812">Transmembrane</keyword>
<feature type="compositionally biased region" description="Basic and acidic residues" evidence="1">
    <location>
        <begin position="266"/>
        <end position="282"/>
    </location>
</feature>
<name>A0A4Z2I7A4_9TELE</name>
<proteinExistence type="predicted"/>
<accession>A0A4Z2I7A4</accession>
<feature type="compositionally biased region" description="Basic and acidic residues" evidence="1">
    <location>
        <begin position="915"/>
        <end position="926"/>
    </location>
</feature>
<evidence type="ECO:0000313" key="4">
    <source>
        <dbReference type="Proteomes" id="UP000314294"/>
    </source>
</evidence>
<feature type="region of interest" description="Disordered" evidence="1">
    <location>
        <begin position="938"/>
        <end position="961"/>
    </location>
</feature>
<feature type="region of interest" description="Disordered" evidence="1">
    <location>
        <begin position="725"/>
        <end position="756"/>
    </location>
</feature>
<gene>
    <name evidence="3" type="ORF">EYF80_016031</name>
</gene>
<evidence type="ECO:0000256" key="1">
    <source>
        <dbReference type="SAM" id="MobiDB-lite"/>
    </source>
</evidence>
<feature type="region of interest" description="Disordered" evidence="1">
    <location>
        <begin position="895"/>
        <end position="926"/>
    </location>
</feature>
<protein>
    <recommendedName>
        <fullName evidence="5">Protein phosphatase 1 regulatory subunit 3A</fullName>
    </recommendedName>
</protein>
<dbReference type="Proteomes" id="UP000314294">
    <property type="component" value="Unassembled WGS sequence"/>
</dbReference>
<feature type="region of interest" description="Disordered" evidence="1">
    <location>
        <begin position="851"/>
        <end position="882"/>
    </location>
</feature>
<reference evidence="3 4" key="1">
    <citation type="submission" date="2019-03" db="EMBL/GenBank/DDBJ databases">
        <title>First draft genome of Liparis tanakae, snailfish: a comprehensive survey of snailfish specific genes.</title>
        <authorList>
            <person name="Kim W."/>
            <person name="Song I."/>
            <person name="Jeong J.-H."/>
            <person name="Kim D."/>
            <person name="Kim S."/>
            <person name="Ryu S."/>
            <person name="Song J.Y."/>
            <person name="Lee S.K."/>
        </authorList>
    </citation>
    <scope>NUCLEOTIDE SEQUENCE [LARGE SCALE GENOMIC DNA]</scope>
    <source>
        <tissue evidence="3">Muscle</tissue>
    </source>
</reference>
<feature type="region of interest" description="Disordered" evidence="1">
    <location>
        <begin position="1"/>
        <end position="34"/>
    </location>
</feature>
<evidence type="ECO:0000313" key="3">
    <source>
        <dbReference type="EMBL" id="TNN73651.1"/>
    </source>
</evidence>
<feature type="region of interest" description="Disordered" evidence="1">
    <location>
        <begin position="581"/>
        <end position="611"/>
    </location>
</feature>
<keyword evidence="2" id="KW-1133">Transmembrane helix</keyword>
<evidence type="ECO:0000256" key="2">
    <source>
        <dbReference type="SAM" id="Phobius"/>
    </source>
</evidence>
<feature type="region of interest" description="Disordered" evidence="1">
    <location>
        <begin position="251"/>
        <end position="298"/>
    </location>
</feature>
<feature type="region of interest" description="Disordered" evidence="1">
    <location>
        <begin position="216"/>
        <end position="238"/>
    </location>
</feature>
<keyword evidence="2" id="KW-0472">Membrane</keyword>